<protein>
    <submittedName>
        <fullName evidence="1">Uncharacterized protein</fullName>
    </submittedName>
</protein>
<dbReference type="AlphaFoldDB" id="A0A8H3PJY2"/>
<evidence type="ECO:0000313" key="1">
    <source>
        <dbReference type="EMBL" id="CAF9942798.1"/>
    </source>
</evidence>
<proteinExistence type="predicted"/>
<dbReference type="InterPro" id="IPR053178">
    <property type="entry name" value="Osmoadaptation_assoc"/>
</dbReference>
<dbReference type="EMBL" id="CAJPDR010000815">
    <property type="protein sequence ID" value="CAF9942798.1"/>
    <property type="molecule type" value="Genomic_DNA"/>
</dbReference>
<accession>A0A8H3PJY2</accession>
<organism evidence="1 2">
    <name type="scientific">Alectoria fallacina</name>
    <dbReference type="NCBI Taxonomy" id="1903189"/>
    <lineage>
        <taxon>Eukaryota</taxon>
        <taxon>Fungi</taxon>
        <taxon>Dikarya</taxon>
        <taxon>Ascomycota</taxon>
        <taxon>Pezizomycotina</taxon>
        <taxon>Lecanoromycetes</taxon>
        <taxon>OSLEUM clade</taxon>
        <taxon>Lecanoromycetidae</taxon>
        <taxon>Lecanorales</taxon>
        <taxon>Lecanorineae</taxon>
        <taxon>Parmeliaceae</taxon>
        <taxon>Alectoria</taxon>
    </lineage>
</organism>
<name>A0A8H3PJY2_9LECA</name>
<gene>
    <name evidence="1" type="ORF">ALECFALPRED_010072</name>
</gene>
<dbReference type="Proteomes" id="UP000664203">
    <property type="component" value="Unassembled WGS sequence"/>
</dbReference>
<keyword evidence="2" id="KW-1185">Reference proteome</keyword>
<reference evidence="1" key="1">
    <citation type="submission" date="2021-03" db="EMBL/GenBank/DDBJ databases">
        <authorList>
            <person name="Tagirdzhanova G."/>
        </authorList>
    </citation>
    <scope>NUCLEOTIDE SEQUENCE</scope>
</reference>
<dbReference type="OrthoDB" id="4491390at2759"/>
<comment type="caution">
    <text evidence="1">The sequence shown here is derived from an EMBL/GenBank/DDBJ whole genome shotgun (WGS) entry which is preliminary data.</text>
</comment>
<evidence type="ECO:0000313" key="2">
    <source>
        <dbReference type="Proteomes" id="UP000664203"/>
    </source>
</evidence>
<sequence>MARLGWIHRDNTLVLNGRVFYGQALQEIQKTLYDERTMWQDETLATGNVLALYEFCEPTNDSIAGWNNHTNGVTRLMVIRGPDRHRSSFGRALLEGIRLSAMVQAIQNRKASPLGSHEWCARVSVQRQKKQRPKRDLTQRLYDHGFALAALFEETDKANLLSPEANLSLLTKYLRRCSALDATFNLWYQDLTRQSSTPLYWLTPPNDDIHHTVAAWATRRPFSFPDLRAATTITAFWGCKLALSNTIAIICTSVLSLNAYVRREDDPRSFAALQQTARRLLIQHGDTGRLENATNIIRSMPYCLHDSMGVLGPQKSLFPLRAALLSLRKSPGEELNWCLRTYQELVERKGLGYAREVGKVNAKDRAKAGRAMDAIRLAPGHGE</sequence>
<dbReference type="PANTHER" id="PTHR38111">
    <property type="entry name" value="ZN(2)-C6 FUNGAL-TYPE DOMAIN-CONTAINING PROTEIN-RELATED"/>
    <property type="match status" value="1"/>
</dbReference>